<dbReference type="KEGG" id="lvn:BWR22_09130"/>
<reference evidence="2 3" key="1">
    <citation type="submission" date="2017-01" db="EMBL/GenBank/DDBJ databases">
        <title>Complete genome of Lacinutrix venerupis DOK2-8 isolated from seawater in Dokdo.</title>
        <authorList>
            <person name="Chi W.-J."/>
            <person name="Kim J.H."/>
        </authorList>
    </citation>
    <scope>NUCLEOTIDE SEQUENCE [LARGE SCALE GENOMIC DNA]</scope>
    <source>
        <strain evidence="2 3">DOK2-8</strain>
    </source>
</reference>
<evidence type="ECO:0000259" key="1">
    <source>
        <dbReference type="Pfam" id="PF08878"/>
    </source>
</evidence>
<feature type="domain" description="Anti-bacteriophage protein A/HamA C-terminal" evidence="1">
    <location>
        <begin position="7"/>
        <end position="303"/>
    </location>
</feature>
<dbReference type="EMBL" id="CP019352">
    <property type="protein sequence ID" value="APY00475.1"/>
    <property type="molecule type" value="Genomic_DNA"/>
</dbReference>
<proteinExistence type="predicted"/>
<dbReference type="InterPro" id="IPR014976">
    <property type="entry name" value="AbpA_HamA_C"/>
</dbReference>
<name>A0AAC9PX32_9FLAO</name>
<keyword evidence="3" id="KW-1185">Reference proteome</keyword>
<dbReference type="Pfam" id="PF08878">
    <property type="entry name" value="HamA"/>
    <property type="match status" value="1"/>
</dbReference>
<dbReference type="AlphaFoldDB" id="A0AAC9PX32"/>
<protein>
    <recommendedName>
        <fullName evidence="1">Anti-bacteriophage protein A/HamA C-terminal domain-containing protein</fullName>
    </recommendedName>
</protein>
<organism evidence="2 3">
    <name type="scientific">Lacinutrix venerupis</name>
    <dbReference type="NCBI Taxonomy" id="1486034"/>
    <lineage>
        <taxon>Bacteria</taxon>
        <taxon>Pseudomonadati</taxon>
        <taxon>Bacteroidota</taxon>
        <taxon>Flavobacteriia</taxon>
        <taxon>Flavobacteriales</taxon>
        <taxon>Flavobacteriaceae</taxon>
        <taxon>Lacinutrix</taxon>
    </lineage>
</organism>
<dbReference type="RefSeq" id="WP_076733381.1">
    <property type="nucleotide sequence ID" value="NZ_CP019352.1"/>
</dbReference>
<dbReference type="Proteomes" id="UP000187506">
    <property type="component" value="Chromosome"/>
</dbReference>
<accession>A0AAC9PX32</accession>
<evidence type="ECO:0000313" key="3">
    <source>
        <dbReference type="Proteomes" id="UP000187506"/>
    </source>
</evidence>
<sequence>MSTPFNSEKIITHKINDTELSTFLVGFDIDDNGESKYRIKHLINKLSDVIIEFAFGFHEGEDTPNNEILSKLTEAAQSIYKIDAFQKVKDIYNNGTIEDDLEDKYLRRGEFGELILHLLLRDFHNTIPLLSKIYFKDSFGATVHGFDAVHIEPNTKTLWLGESKLYKNGKLGVKKLIQDIEEHFKSDYLNDEFLIVSKKQKYWDNIPEKEYWLDLMNKSTKLIDKLDSINIPLLCTYNSDLFISHSDENDQTFINEYLDEMKELKKYFDDNNNHPLKTKLNIILILLPVQNKDELVKGLHNKLSSLQKLGE</sequence>
<gene>
    <name evidence="2" type="ORF">BWR22_09130</name>
</gene>
<evidence type="ECO:0000313" key="2">
    <source>
        <dbReference type="EMBL" id="APY00475.1"/>
    </source>
</evidence>